<reference evidence="3 4" key="1">
    <citation type="submission" date="2017-04" db="EMBL/GenBank/DDBJ databases">
        <title>Staphylococcus agnetis, a potential pathogen in the broiler production.</title>
        <authorList>
            <person name="Poulsen L."/>
        </authorList>
    </citation>
    <scope>NUCLEOTIDE SEQUENCE [LARGE SCALE GENOMIC DNA]</scope>
    <source>
        <strain evidence="3 4">723_310714_2_2_spleen</strain>
    </source>
</reference>
<dbReference type="EMBL" id="NEFX01000017">
    <property type="protein sequence ID" value="OTW30664.1"/>
    <property type="molecule type" value="Genomic_DNA"/>
</dbReference>
<name>A0A2T4MGQ2_9STAP</name>
<comment type="caution">
    <text evidence="2">The sequence shown here is derived from an EMBL/GenBank/DDBJ whole genome shotgun (WGS) entry which is preliminary data.</text>
</comment>
<protein>
    <submittedName>
        <fullName evidence="2">Beta-propeller fold lactonase family protein</fullName>
    </submittedName>
</protein>
<dbReference type="InterPro" id="IPR050282">
    <property type="entry name" value="Cycloisomerase_2"/>
</dbReference>
<dbReference type="GeneID" id="57692099"/>
<dbReference type="OrthoDB" id="9790815at2"/>
<evidence type="ECO:0000256" key="1">
    <source>
        <dbReference type="ARBA" id="ARBA00005564"/>
    </source>
</evidence>
<dbReference type="Pfam" id="PF10282">
    <property type="entry name" value="Lactonase"/>
    <property type="match status" value="1"/>
</dbReference>
<dbReference type="KEGG" id="sagq:EP23_05770"/>
<organism evidence="2 5">
    <name type="scientific">Staphylococcus agnetis</name>
    <dbReference type="NCBI Taxonomy" id="985762"/>
    <lineage>
        <taxon>Bacteria</taxon>
        <taxon>Bacillati</taxon>
        <taxon>Bacillota</taxon>
        <taxon>Bacilli</taxon>
        <taxon>Bacillales</taxon>
        <taxon>Staphylococcaceae</taxon>
        <taxon>Staphylococcus</taxon>
    </lineage>
</organism>
<sequence length="349" mass="39110">MVSKGYIGSYTKKNGKGLYFFELDEQTNHISKLETAYEINASTYFDIYENTLVAITKNDTHSGIATFNIKDDGKLEKVSECLDSLKGSGCYVSFSPDGQYIFEAVYGDGIARIYEFDKSSQKILRLIEEVYHEYPKGPNVERQDQSHVHYLEVTPEHKYAVAVDLGADLIVAYHYGQKGLEVAHRTQMLPGDGPRHIAYHKTGAYGYVVNELSNTVVVMSYQDGQFKEIERHLTIPDAYLQPTKLAAIHISDDQRFMYISNRGHDSIAIFEILQDGAQLRLVDFVSTGGSFPRDFNLSPSGQHVVVAHQEDESNVVVFERNEETGILTKCDDTSSAPEGVCVKFVTIDG</sequence>
<dbReference type="PANTHER" id="PTHR30344:SF1">
    <property type="entry name" value="6-PHOSPHOGLUCONOLACTONASE"/>
    <property type="match status" value="1"/>
</dbReference>
<dbReference type="EMBL" id="WMFL01000015">
    <property type="protein sequence ID" value="NJI01483.1"/>
    <property type="molecule type" value="Genomic_DNA"/>
</dbReference>
<dbReference type="Proteomes" id="UP000646308">
    <property type="component" value="Unassembled WGS sequence"/>
</dbReference>
<dbReference type="SUPFAM" id="SSF51004">
    <property type="entry name" value="C-terminal (heme d1) domain of cytochrome cd1-nitrite reductase"/>
    <property type="match status" value="1"/>
</dbReference>
<dbReference type="Gene3D" id="2.130.10.10">
    <property type="entry name" value="YVTN repeat-like/Quinoprotein amine dehydrogenase"/>
    <property type="match status" value="1"/>
</dbReference>
<dbReference type="InterPro" id="IPR019405">
    <property type="entry name" value="Lactonase_7-beta_prop"/>
</dbReference>
<dbReference type="Proteomes" id="UP000195208">
    <property type="component" value="Unassembled WGS sequence"/>
</dbReference>
<dbReference type="GO" id="GO:0005829">
    <property type="term" value="C:cytosol"/>
    <property type="evidence" value="ECO:0007669"/>
    <property type="project" value="TreeGrafter"/>
</dbReference>
<dbReference type="InterPro" id="IPR015943">
    <property type="entry name" value="WD40/YVTN_repeat-like_dom_sf"/>
</dbReference>
<evidence type="ECO:0000313" key="5">
    <source>
        <dbReference type="Proteomes" id="UP000646308"/>
    </source>
</evidence>
<evidence type="ECO:0000313" key="3">
    <source>
        <dbReference type="EMBL" id="OTW30664.1"/>
    </source>
</evidence>
<dbReference type="PANTHER" id="PTHR30344">
    <property type="entry name" value="6-PHOSPHOGLUCONOLACTONASE-RELATED"/>
    <property type="match status" value="1"/>
</dbReference>
<proteinExistence type="inferred from homology"/>
<evidence type="ECO:0000313" key="2">
    <source>
        <dbReference type="EMBL" id="NJI01483.1"/>
    </source>
</evidence>
<keyword evidence="4" id="KW-1185">Reference proteome</keyword>
<dbReference type="GO" id="GO:0017057">
    <property type="term" value="F:6-phosphogluconolactonase activity"/>
    <property type="evidence" value="ECO:0007669"/>
    <property type="project" value="TreeGrafter"/>
</dbReference>
<comment type="similarity">
    <text evidence="1">Belongs to the cycloisomerase 2 family.</text>
</comment>
<gene>
    <name evidence="3" type="ORF">B9M88_09050</name>
    <name evidence="2" type="ORF">GLV84_01095</name>
</gene>
<dbReference type="InterPro" id="IPR011048">
    <property type="entry name" value="Haem_d1_sf"/>
</dbReference>
<accession>A0A2T4MGQ2</accession>
<dbReference type="AlphaFoldDB" id="A0A2T4MGQ2"/>
<reference evidence="2" key="2">
    <citation type="submission" date="2019-11" db="EMBL/GenBank/DDBJ databases">
        <title>Whole genome comparisons of Staphylococcus agnetis isolates from cattle and chickens.</title>
        <authorList>
            <person name="Rhoads D."/>
            <person name="Shwani A."/>
            <person name="Adkins P."/>
            <person name="Calcutt M."/>
            <person name="Middleton J."/>
        </authorList>
    </citation>
    <scope>NUCLEOTIDE SEQUENCE</scope>
    <source>
        <strain evidence="2">1387</strain>
    </source>
</reference>
<dbReference type="RefSeq" id="WP_060551454.1">
    <property type="nucleotide sequence ID" value="NZ_CP009623.1"/>
</dbReference>
<evidence type="ECO:0000313" key="4">
    <source>
        <dbReference type="Proteomes" id="UP000195208"/>
    </source>
</evidence>